<feature type="chain" id="PRO_5046049737" evidence="8">
    <location>
        <begin position="22"/>
        <end position="400"/>
    </location>
</feature>
<evidence type="ECO:0000256" key="4">
    <source>
        <dbReference type="ARBA" id="ARBA00022729"/>
    </source>
</evidence>
<feature type="domain" description="Spore germination protein N-terminal" evidence="10">
    <location>
        <begin position="24"/>
        <end position="198"/>
    </location>
</feature>
<dbReference type="InterPro" id="IPR038501">
    <property type="entry name" value="Spore_GerAC_C_sf"/>
</dbReference>
<evidence type="ECO:0000313" key="12">
    <source>
        <dbReference type="Proteomes" id="UP001165962"/>
    </source>
</evidence>
<accession>A0ABX0J3V3</accession>
<dbReference type="Pfam" id="PF25198">
    <property type="entry name" value="Spore_GerAC_N"/>
    <property type="match status" value="1"/>
</dbReference>
<evidence type="ECO:0000259" key="9">
    <source>
        <dbReference type="Pfam" id="PF05504"/>
    </source>
</evidence>
<comment type="similarity">
    <text evidence="2">Belongs to the GerABKC lipoprotein family.</text>
</comment>
<organism evidence="11 12">
    <name type="scientific">Paenibacillus agricola</name>
    <dbReference type="NCBI Taxonomy" id="2716264"/>
    <lineage>
        <taxon>Bacteria</taxon>
        <taxon>Bacillati</taxon>
        <taxon>Bacillota</taxon>
        <taxon>Bacilli</taxon>
        <taxon>Bacillales</taxon>
        <taxon>Paenibacillaceae</taxon>
        <taxon>Paenibacillus</taxon>
    </lineage>
</organism>
<dbReference type="Gene3D" id="3.30.300.210">
    <property type="entry name" value="Nutrient germinant receptor protein C, domain 3"/>
    <property type="match status" value="1"/>
</dbReference>
<evidence type="ECO:0000256" key="1">
    <source>
        <dbReference type="ARBA" id="ARBA00004635"/>
    </source>
</evidence>
<evidence type="ECO:0000256" key="8">
    <source>
        <dbReference type="SAM" id="SignalP"/>
    </source>
</evidence>
<gene>
    <name evidence="11" type="ORF">G9U52_12575</name>
</gene>
<evidence type="ECO:0000256" key="7">
    <source>
        <dbReference type="ARBA" id="ARBA00023288"/>
    </source>
</evidence>
<dbReference type="InterPro" id="IPR057336">
    <property type="entry name" value="GerAC_N"/>
</dbReference>
<evidence type="ECO:0000256" key="5">
    <source>
        <dbReference type="ARBA" id="ARBA00023136"/>
    </source>
</evidence>
<dbReference type="NCBIfam" id="TIGR02887">
    <property type="entry name" value="spore_ger_x_C"/>
    <property type="match status" value="1"/>
</dbReference>
<dbReference type="RefSeq" id="WP_166149967.1">
    <property type="nucleotide sequence ID" value="NZ_JAAOIW010000004.1"/>
</dbReference>
<comment type="subcellular location">
    <subcellularLocation>
        <location evidence="1">Membrane</location>
        <topology evidence="1">Lipid-anchor</topology>
    </subcellularLocation>
</comment>
<dbReference type="PROSITE" id="PS51257">
    <property type="entry name" value="PROKAR_LIPOPROTEIN"/>
    <property type="match status" value="1"/>
</dbReference>
<dbReference type="InterPro" id="IPR046953">
    <property type="entry name" value="Spore_GerAC-like_C"/>
</dbReference>
<keyword evidence="12" id="KW-1185">Reference proteome</keyword>
<evidence type="ECO:0000259" key="10">
    <source>
        <dbReference type="Pfam" id="PF25198"/>
    </source>
</evidence>
<evidence type="ECO:0000256" key="3">
    <source>
        <dbReference type="ARBA" id="ARBA00022544"/>
    </source>
</evidence>
<sequence length="400" mass="44671">MKTRTIALCCVMLLTSLWTTACWNRRELNELSIVMAMGIDQTKNGFLITIQMVNAQEIASKGGSGYSTPITVYHAEGDTIFEALRRLTSKIGREVYLSHIRVIVIGEALARKGIAEVLDFLSRDHEIRTDFYMTVARESRAEEVLKILTPEEKIPANKMFSTLEVSQRNWAVVSKVTIDNLLSNILSEGSNPVLTGIQVNGDPEVGRNKQSVEMTDPEVIIQYIGMAAFQKDKLVGWLNEDESKGLNYTLGKVKRTVINVACPQGGKVAVQLIRTDRKIKATVSEGEPTILIELKAEGNIGDVECQLDVTDVKALPEIQKEIEDSIHSKIQAVVNKSQQKLKTDILGLGEALHRDQPKLWKQLKENWQQSFVDLHVDIEVNAKIRRIGTVAEPILKKKEG</sequence>
<evidence type="ECO:0000313" key="11">
    <source>
        <dbReference type="EMBL" id="NHN30668.1"/>
    </source>
</evidence>
<keyword evidence="5" id="KW-0472">Membrane</keyword>
<evidence type="ECO:0000256" key="6">
    <source>
        <dbReference type="ARBA" id="ARBA00023139"/>
    </source>
</evidence>
<proteinExistence type="inferred from homology"/>
<comment type="caution">
    <text evidence="11">The sequence shown here is derived from an EMBL/GenBank/DDBJ whole genome shotgun (WGS) entry which is preliminary data.</text>
</comment>
<dbReference type="PANTHER" id="PTHR35789:SF1">
    <property type="entry name" value="SPORE GERMINATION PROTEIN B3"/>
    <property type="match status" value="1"/>
</dbReference>
<keyword evidence="4 8" id="KW-0732">Signal</keyword>
<feature type="signal peptide" evidence="8">
    <location>
        <begin position="1"/>
        <end position="21"/>
    </location>
</feature>
<keyword evidence="3" id="KW-0309">Germination</keyword>
<dbReference type="EMBL" id="JAAOIW010000004">
    <property type="protein sequence ID" value="NHN30668.1"/>
    <property type="molecule type" value="Genomic_DNA"/>
</dbReference>
<feature type="domain" description="Spore germination GerAC-like C-terminal" evidence="9">
    <location>
        <begin position="225"/>
        <end position="388"/>
    </location>
</feature>
<dbReference type="InterPro" id="IPR008844">
    <property type="entry name" value="Spore_GerAC-like"/>
</dbReference>
<dbReference type="Proteomes" id="UP001165962">
    <property type="component" value="Unassembled WGS sequence"/>
</dbReference>
<name>A0ABX0J3V3_9BACL</name>
<reference evidence="11" key="1">
    <citation type="submission" date="2020-03" db="EMBL/GenBank/DDBJ databases">
        <title>Draft sequencing of Paenibacilllus sp. S3N08.</title>
        <authorList>
            <person name="Kim D.-U."/>
        </authorList>
    </citation>
    <scope>NUCLEOTIDE SEQUENCE</scope>
    <source>
        <strain evidence="11">S3N08</strain>
    </source>
</reference>
<dbReference type="PANTHER" id="PTHR35789">
    <property type="entry name" value="SPORE GERMINATION PROTEIN B3"/>
    <property type="match status" value="1"/>
</dbReference>
<keyword evidence="6" id="KW-0564">Palmitate</keyword>
<keyword evidence="7" id="KW-0449">Lipoprotein</keyword>
<protein>
    <submittedName>
        <fullName evidence="11">Ger(X)C family spore germination protein</fullName>
    </submittedName>
</protein>
<dbReference type="Pfam" id="PF05504">
    <property type="entry name" value="Spore_GerAC"/>
    <property type="match status" value="1"/>
</dbReference>
<evidence type="ECO:0000256" key="2">
    <source>
        <dbReference type="ARBA" id="ARBA00007886"/>
    </source>
</evidence>